<sequence>MTFALRMDQWFFSLFPLFLFSEPTRCGKQIFYSVLFFIQKNGTVWFNSFLVFLWSPA</sequence>
<proteinExistence type="predicted"/>
<accession>A0A164WTA7</accession>
<reference evidence="1 2" key="1">
    <citation type="submission" date="2016-03" db="EMBL/GenBank/DDBJ databases">
        <title>EvidentialGene: Evidence-directed Construction of Genes on Genomes.</title>
        <authorList>
            <person name="Gilbert D.G."/>
            <person name="Choi J.-H."/>
            <person name="Mockaitis K."/>
            <person name="Colbourne J."/>
            <person name="Pfrender M."/>
        </authorList>
    </citation>
    <scope>NUCLEOTIDE SEQUENCE [LARGE SCALE GENOMIC DNA]</scope>
    <source>
        <strain evidence="1 2">Xinb3</strain>
        <tissue evidence="1">Complete organism</tissue>
    </source>
</reference>
<comment type="caution">
    <text evidence="1">The sequence shown here is derived from an EMBL/GenBank/DDBJ whole genome shotgun (WGS) entry which is preliminary data.</text>
</comment>
<organism evidence="1 2">
    <name type="scientific">Daphnia magna</name>
    <dbReference type="NCBI Taxonomy" id="35525"/>
    <lineage>
        <taxon>Eukaryota</taxon>
        <taxon>Metazoa</taxon>
        <taxon>Ecdysozoa</taxon>
        <taxon>Arthropoda</taxon>
        <taxon>Crustacea</taxon>
        <taxon>Branchiopoda</taxon>
        <taxon>Diplostraca</taxon>
        <taxon>Cladocera</taxon>
        <taxon>Anomopoda</taxon>
        <taxon>Daphniidae</taxon>
        <taxon>Daphnia</taxon>
    </lineage>
</organism>
<gene>
    <name evidence="1" type="ORF">APZ42_021281</name>
</gene>
<keyword evidence="2" id="KW-1185">Reference proteome</keyword>
<name>A0A164WTA7_9CRUS</name>
<evidence type="ECO:0000313" key="2">
    <source>
        <dbReference type="Proteomes" id="UP000076858"/>
    </source>
</evidence>
<evidence type="ECO:0000313" key="1">
    <source>
        <dbReference type="EMBL" id="KZS13554.1"/>
    </source>
</evidence>
<dbReference type="AlphaFoldDB" id="A0A164WTA7"/>
<dbReference type="EMBL" id="LRGB01001079">
    <property type="protein sequence ID" value="KZS13554.1"/>
    <property type="molecule type" value="Genomic_DNA"/>
</dbReference>
<protein>
    <submittedName>
        <fullName evidence="1">Uncharacterized protein</fullName>
    </submittedName>
</protein>
<dbReference type="Proteomes" id="UP000076858">
    <property type="component" value="Unassembled WGS sequence"/>
</dbReference>